<evidence type="ECO:0000313" key="1">
    <source>
        <dbReference type="Proteomes" id="UP000095283"/>
    </source>
</evidence>
<organism evidence="1 2">
    <name type="scientific">Heterorhabditis bacteriophora</name>
    <name type="common">Entomopathogenic nematode worm</name>
    <dbReference type="NCBI Taxonomy" id="37862"/>
    <lineage>
        <taxon>Eukaryota</taxon>
        <taxon>Metazoa</taxon>
        <taxon>Ecdysozoa</taxon>
        <taxon>Nematoda</taxon>
        <taxon>Chromadorea</taxon>
        <taxon>Rhabditida</taxon>
        <taxon>Rhabditina</taxon>
        <taxon>Rhabditomorpha</taxon>
        <taxon>Strongyloidea</taxon>
        <taxon>Heterorhabditidae</taxon>
        <taxon>Heterorhabditis</taxon>
    </lineage>
</organism>
<evidence type="ECO:0000313" key="2">
    <source>
        <dbReference type="WBParaSite" id="Hba_01552"/>
    </source>
</evidence>
<dbReference type="AlphaFoldDB" id="A0A1I7WA66"/>
<protein>
    <submittedName>
        <fullName evidence="2">Uncharacterized protein</fullName>
    </submittedName>
</protein>
<dbReference type="Proteomes" id="UP000095283">
    <property type="component" value="Unplaced"/>
</dbReference>
<reference evidence="2" key="1">
    <citation type="submission" date="2016-11" db="UniProtKB">
        <authorList>
            <consortium name="WormBaseParasite"/>
        </authorList>
    </citation>
    <scope>IDENTIFICATION</scope>
</reference>
<accession>A0A1I7WA66</accession>
<dbReference type="WBParaSite" id="Hba_01552">
    <property type="protein sequence ID" value="Hba_01552"/>
    <property type="gene ID" value="Hba_01552"/>
</dbReference>
<name>A0A1I7WA66_HETBA</name>
<proteinExistence type="predicted"/>
<keyword evidence="1" id="KW-1185">Reference proteome</keyword>
<sequence length="38" mass="4533">MEVKSTTIHQEKMDYRIVTISLNNLRILWSTYIVIIIP</sequence>